<dbReference type="HOGENOM" id="CLU_3305708_0_0_12"/>
<geneLocation type="plasmid" evidence="1">
    <name>unnamed</name>
</geneLocation>
<protein>
    <submittedName>
        <fullName evidence="1">Uncharacterized protein</fullName>
    </submittedName>
</protein>
<organism evidence="1">
    <name type="scientific">Borrelia nietonii YOR</name>
    <dbReference type="NCBI Taxonomy" id="1293576"/>
    <lineage>
        <taxon>Bacteria</taxon>
        <taxon>Pseudomonadati</taxon>
        <taxon>Spirochaetota</taxon>
        <taxon>Spirochaetia</taxon>
        <taxon>Spirochaetales</taxon>
        <taxon>Borreliaceae</taxon>
        <taxon>Borrelia</taxon>
        <taxon>Borrelia nietonii</taxon>
    </lineage>
</organism>
<name>W5SBJ8_9SPIR</name>
<dbReference type="EMBL" id="CP004190">
    <property type="protein sequence ID" value="AHH04464.1"/>
    <property type="molecule type" value="Genomic_DNA"/>
</dbReference>
<keyword evidence="1" id="KW-0614">Plasmid</keyword>
<gene>
    <name evidence="1" type="ORF">BHY_1514</name>
</gene>
<proteinExistence type="predicted"/>
<reference evidence="1" key="1">
    <citation type="submission" date="2013-02" db="EMBL/GenBank/DDBJ databases">
        <title>Comparative genomics of Borrelia species.</title>
        <authorList>
            <person name="Schwan T.G."/>
            <person name="Raffel S.J."/>
            <person name="Porcella S.F."/>
        </authorList>
    </citation>
    <scope>NUCLEOTIDE SEQUENCE</scope>
    <source>
        <strain evidence="1">YOR</strain>
        <plasmid evidence="1">unnamed</plasmid>
    </source>
</reference>
<accession>W5SBJ8</accession>
<dbReference type="AlphaFoldDB" id="W5SBJ8"/>
<evidence type="ECO:0000313" key="1">
    <source>
        <dbReference type="EMBL" id="AHH04464.1"/>
    </source>
</evidence>
<sequence>MFFIPIFTCFTTLLYFLDYFDDFYLLDYIYGLILPYFIT</sequence>